<dbReference type="PROSITE" id="PS50970">
    <property type="entry name" value="HCY"/>
    <property type="match status" value="1"/>
</dbReference>
<feature type="binding site" evidence="5">
    <location>
        <position position="424"/>
    </location>
    <ligand>
        <name>Zn(2+)</name>
        <dbReference type="ChEBI" id="CHEBI:29105"/>
    </ligand>
</feature>
<evidence type="ECO:0000256" key="6">
    <source>
        <dbReference type="SAM" id="MobiDB-lite"/>
    </source>
</evidence>
<dbReference type="InterPro" id="IPR003726">
    <property type="entry name" value="HCY_dom"/>
</dbReference>
<feature type="binding site" evidence="5">
    <location>
        <position position="334"/>
    </location>
    <ligand>
        <name>Zn(2+)</name>
        <dbReference type="ChEBI" id="CHEBI:29105"/>
    </ligand>
</feature>
<feature type="binding site" evidence="5">
    <location>
        <position position="423"/>
    </location>
    <ligand>
        <name>Zn(2+)</name>
        <dbReference type="ChEBI" id="CHEBI:29105"/>
    </ligand>
</feature>
<dbReference type="GO" id="GO:0046872">
    <property type="term" value="F:metal ion binding"/>
    <property type="evidence" value="ECO:0007669"/>
    <property type="project" value="UniProtKB-KW"/>
</dbReference>
<sequence length="443" mass="48326">MAEANIRGRHKGWKGEEGIHPHLRVEPFQARSLPRLPVRLPPFQAPTPTRSLSRKTKTQEIPQAPRHDVDTPSAAASPDQTRPDQSGSPRDKTEREREVLILDGGLGTSLEDKYGLKFNSATTPLWSTHLLVDGQDTLLACQKDFGHVPVDIILTATYQLSIHGFANTRTPEHPNGIDRATIGNFIKDAVRIAHDAGRANGAKTALSIGPYGACMIPGQEYSGAYDEDHDSLEKLRDWHFERLQLFNNAGAFASPVSYVAIETIPRADEIKAIRQALDKTGVLATGSALPFWIASLFPGDDERLPDGSSIKEAVAAMLSPEIAACRPWGIGINCTKVWKLESLVKSYESAVQELITDGIVAEAPALILYPDGTNGEVYNTTTQKWELPEGSNHPKTSWEAQLTEVVANAQSRGIWKQIVVGGCCKASHADIARLRATVEGLSR</sequence>
<evidence type="ECO:0000259" key="7">
    <source>
        <dbReference type="PROSITE" id="PS50970"/>
    </source>
</evidence>
<feature type="region of interest" description="Disordered" evidence="6">
    <location>
        <begin position="1"/>
        <end position="97"/>
    </location>
</feature>
<proteinExistence type="predicted"/>
<dbReference type="GeneID" id="43607374"/>
<keyword evidence="3 5" id="KW-0479">Metal-binding</keyword>
<dbReference type="InterPro" id="IPR051486">
    <property type="entry name" value="Hcy_S-methyltransferase"/>
</dbReference>
<dbReference type="SUPFAM" id="SSF82282">
    <property type="entry name" value="Homocysteine S-methyltransferase"/>
    <property type="match status" value="1"/>
</dbReference>
<dbReference type="GO" id="GO:0008898">
    <property type="term" value="F:S-adenosylmethionine-homocysteine S-methyltransferase activity"/>
    <property type="evidence" value="ECO:0007669"/>
    <property type="project" value="TreeGrafter"/>
</dbReference>
<keyword evidence="9" id="KW-1185">Reference proteome</keyword>
<evidence type="ECO:0000313" key="8">
    <source>
        <dbReference type="EMBL" id="KAF4490779.1"/>
    </source>
</evidence>
<evidence type="ECO:0000256" key="2">
    <source>
        <dbReference type="ARBA" id="ARBA00022679"/>
    </source>
</evidence>
<keyword evidence="4 5" id="KW-0862">Zinc</keyword>
<dbReference type="Pfam" id="PF02574">
    <property type="entry name" value="S-methyl_trans"/>
    <property type="match status" value="1"/>
</dbReference>
<reference evidence="8 9" key="2">
    <citation type="submission" date="2020-04" db="EMBL/GenBank/DDBJ databases">
        <title>Genome sequencing and assembly of multiple isolates from the Colletotrichum gloeosporioides species complex.</title>
        <authorList>
            <person name="Gan P."/>
            <person name="Shirasu K."/>
        </authorList>
    </citation>
    <scope>NUCLEOTIDE SEQUENCE [LARGE SCALE GENOMIC DNA]</scope>
    <source>
        <strain evidence="8 9">Nara gc5</strain>
    </source>
</reference>
<dbReference type="PANTHER" id="PTHR46015">
    <property type="entry name" value="ZGC:172121"/>
    <property type="match status" value="1"/>
</dbReference>
<evidence type="ECO:0000256" key="5">
    <source>
        <dbReference type="PROSITE-ProRule" id="PRU00333"/>
    </source>
</evidence>
<comment type="caution">
    <text evidence="8">The sequence shown here is derived from an EMBL/GenBank/DDBJ whole genome shotgun (WGS) entry which is preliminary data.</text>
</comment>
<keyword evidence="2 5" id="KW-0808">Transferase</keyword>
<dbReference type="GO" id="GO:0009086">
    <property type="term" value="P:methionine biosynthetic process"/>
    <property type="evidence" value="ECO:0007669"/>
    <property type="project" value="TreeGrafter"/>
</dbReference>
<feature type="domain" description="Hcy-binding" evidence="7">
    <location>
        <begin position="88"/>
        <end position="438"/>
    </location>
</feature>
<accession>A0A7J6JJH6</accession>
<comment type="cofactor">
    <cofactor evidence="5">
        <name>Zn(2+)</name>
        <dbReference type="ChEBI" id="CHEBI:29105"/>
    </cofactor>
</comment>
<reference evidence="8 9" key="1">
    <citation type="submission" date="2012-08" db="EMBL/GenBank/DDBJ databases">
        <authorList>
            <person name="Gan P.H.P."/>
            <person name="Ikeda K."/>
            <person name="Irieda H."/>
            <person name="Narusaka M."/>
            <person name="O'Connell R.J."/>
            <person name="Narusaka Y."/>
            <person name="Takano Y."/>
            <person name="Kubo Y."/>
            <person name="Shirasu K."/>
        </authorList>
    </citation>
    <scope>NUCLEOTIDE SEQUENCE [LARGE SCALE GENOMIC DNA]</scope>
    <source>
        <strain evidence="8 9">Nara gc5</strain>
    </source>
</reference>
<dbReference type="FunCoup" id="A0A7J6JJH6">
    <property type="interactions" value="227"/>
</dbReference>
<feature type="compositionally biased region" description="Polar residues" evidence="6">
    <location>
        <begin position="78"/>
        <end position="88"/>
    </location>
</feature>
<dbReference type="OrthoDB" id="261426at2759"/>
<protein>
    <submittedName>
        <fullName evidence="8">Homocysteine S-methyltransferase</fullName>
    </submittedName>
</protein>
<dbReference type="GO" id="GO:0032259">
    <property type="term" value="P:methylation"/>
    <property type="evidence" value="ECO:0007669"/>
    <property type="project" value="UniProtKB-KW"/>
</dbReference>
<dbReference type="Proteomes" id="UP000011096">
    <property type="component" value="Unassembled WGS sequence"/>
</dbReference>
<feature type="compositionally biased region" description="Basic and acidic residues" evidence="6">
    <location>
        <begin position="13"/>
        <end position="25"/>
    </location>
</feature>
<evidence type="ECO:0000256" key="1">
    <source>
        <dbReference type="ARBA" id="ARBA00022603"/>
    </source>
</evidence>
<gene>
    <name evidence="8" type="primary">mmuM</name>
    <name evidence="8" type="ORF">CGGC5_v000016</name>
</gene>
<evidence type="ECO:0000313" key="9">
    <source>
        <dbReference type="Proteomes" id="UP000011096"/>
    </source>
</evidence>
<dbReference type="PANTHER" id="PTHR46015:SF1">
    <property type="entry name" value="HOMOCYSTEINE S-METHYLTRANSFERASE-LIKE ISOFORM 1"/>
    <property type="match status" value="1"/>
</dbReference>
<organism evidence="8 9">
    <name type="scientific">Colletotrichum fructicola (strain Nara gc5)</name>
    <name type="common">Anthracnose fungus</name>
    <name type="synonym">Colletotrichum gloeosporioides (strain Nara gc5)</name>
    <dbReference type="NCBI Taxonomy" id="1213859"/>
    <lineage>
        <taxon>Eukaryota</taxon>
        <taxon>Fungi</taxon>
        <taxon>Dikarya</taxon>
        <taxon>Ascomycota</taxon>
        <taxon>Pezizomycotina</taxon>
        <taxon>Sordariomycetes</taxon>
        <taxon>Hypocreomycetidae</taxon>
        <taxon>Glomerellales</taxon>
        <taxon>Glomerellaceae</taxon>
        <taxon>Colletotrichum</taxon>
        <taxon>Colletotrichum gloeosporioides species complex</taxon>
    </lineage>
</organism>
<dbReference type="EMBL" id="ANPB02000001">
    <property type="protein sequence ID" value="KAF4490779.1"/>
    <property type="molecule type" value="Genomic_DNA"/>
</dbReference>
<name>A0A7J6JJH6_COLFN</name>
<dbReference type="GO" id="GO:0033528">
    <property type="term" value="P:S-methylmethionine cycle"/>
    <property type="evidence" value="ECO:0007669"/>
    <property type="project" value="TreeGrafter"/>
</dbReference>
<dbReference type="InterPro" id="IPR036589">
    <property type="entry name" value="HCY_dom_sf"/>
</dbReference>
<evidence type="ECO:0000256" key="3">
    <source>
        <dbReference type="ARBA" id="ARBA00022723"/>
    </source>
</evidence>
<keyword evidence="1 5" id="KW-0489">Methyltransferase</keyword>
<dbReference type="AlphaFoldDB" id="A0A7J6JJH6"/>
<dbReference type="InParanoid" id="A0A7J6JJH6"/>
<dbReference type="RefSeq" id="XP_031879956.2">
    <property type="nucleotide sequence ID" value="XM_032023193.2"/>
</dbReference>
<dbReference type="Gene3D" id="3.20.20.330">
    <property type="entry name" value="Homocysteine-binding-like domain"/>
    <property type="match status" value="1"/>
</dbReference>
<evidence type="ECO:0000256" key="4">
    <source>
        <dbReference type="ARBA" id="ARBA00022833"/>
    </source>
</evidence>